<feature type="transmembrane region" description="Helical" evidence="7">
    <location>
        <begin position="28"/>
        <end position="51"/>
    </location>
</feature>
<organism evidence="10 11">
    <name type="scientific">Actinoallomurus oryzae</name>
    <dbReference type="NCBI Taxonomy" id="502180"/>
    <lineage>
        <taxon>Bacteria</taxon>
        <taxon>Bacillati</taxon>
        <taxon>Actinomycetota</taxon>
        <taxon>Actinomycetes</taxon>
        <taxon>Streptosporangiales</taxon>
        <taxon>Thermomonosporaceae</taxon>
        <taxon>Actinoallomurus</taxon>
    </lineage>
</organism>
<feature type="transmembrane region" description="Helical" evidence="7">
    <location>
        <begin position="124"/>
        <end position="145"/>
    </location>
</feature>
<name>A0ABP8PCK6_9ACTN</name>
<keyword evidence="2 7" id="KW-0813">Transport</keyword>
<feature type="transmembrane region" description="Helical" evidence="7">
    <location>
        <begin position="275"/>
        <end position="297"/>
    </location>
</feature>
<dbReference type="Pfam" id="PF00528">
    <property type="entry name" value="BPD_transp_1"/>
    <property type="match status" value="1"/>
</dbReference>
<keyword evidence="3" id="KW-1003">Cell membrane</keyword>
<evidence type="ECO:0000256" key="4">
    <source>
        <dbReference type="ARBA" id="ARBA00022692"/>
    </source>
</evidence>
<accession>A0ABP8PCK6</accession>
<evidence type="ECO:0000256" key="3">
    <source>
        <dbReference type="ARBA" id="ARBA00022475"/>
    </source>
</evidence>
<dbReference type="PANTHER" id="PTHR43005:SF1">
    <property type="entry name" value="SPERMIDINE_PUTRESCINE TRANSPORT SYSTEM PERMEASE PROTEIN"/>
    <property type="match status" value="1"/>
</dbReference>
<dbReference type="PANTHER" id="PTHR43005">
    <property type="entry name" value="BLR7065 PROTEIN"/>
    <property type="match status" value="1"/>
</dbReference>
<dbReference type="PROSITE" id="PS50928">
    <property type="entry name" value="ABC_TM1"/>
    <property type="match status" value="1"/>
</dbReference>
<evidence type="ECO:0000256" key="8">
    <source>
        <dbReference type="SAM" id="MobiDB-lite"/>
    </source>
</evidence>
<gene>
    <name evidence="10" type="ORF">GCM10023191_007240</name>
</gene>
<dbReference type="CDD" id="cd06261">
    <property type="entry name" value="TM_PBP2"/>
    <property type="match status" value="1"/>
</dbReference>
<dbReference type="EMBL" id="BAABHF010000009">
    <property type="protein sequence ID" value="GAA4484294.1"/>
    <property type="molecule type" value="Genomic_DNA"/>
</dbReference>
<evidence type="ECO:0000256" key="1">
    <source>
        <dbReference type="ARBA" id="ARBA00004651"/>
    </source>
</evidence>
<dbReference type="InterPro" id="IPR035906">
    <property type="entry name" value="MetI-like_sf"/>
</dbReference>
<dbReference type="RefSeq" id="WP_345457333.1">
    <property type="nucleotide sequence ID" value="NZ_BAABHF010000009.1"/>
</dbReference>
<comment type="subcellular location">
    <subcellularLocation>
        <location evidence="1 7">Cell membrane</location>
        <topology evidence="1 7">Multi-pass membrane protein</topology>
    </subcellularLocation>
</comment>
<protein>
    <submittedName>
        <fullName evidence="10">Sugar ABC transporter permease</fullName>
    </submittedName>
</protein>
<evidence type="ECO:0000256" key="2">
    <source>
        <dbReference type="ARBA" id="ARBA00022448"/>
    </source>
</evidence>
<keyword evidence="5 7" id="KW-1133">Transmembrane helix</keyword>
<dbReference type="SUPFAM" id="SSF161098">
    <property type="entry name" value="MetI-like"/>
    <property type="match status" value="1"/>
</dbReference>
<comment type="similarity">
    <text evidence="7">Belongs to the binding-protein-dependent transport system permease family.</text>
</comment>
<sequence length="304" mass="33325">MAQRTEPPSARRSLGGEVPGGGDRRQGLAFVVPALLLITVFLILPALWTLYLGLTDYRLTGLQAAHPKVVGTANYTHALGDKDFRDALGRTLLFVLGSAIIGQNVLGFVLAWTLRSARRWARALVETLVLLAWILPGVVVAWLWIAFLKDQGGTLNAILHTPGRDWWFDHPMGSLIVFNVWRGTAFSMMLFTAALSSVPPSQLESARLAGASGWQQLRDVVLPGIRGHVLTNTLLISLWTFNDFTPYLITKGEPHGASAVLPVYIYLTALPGERLGFASAISLIMLVINLLLALAYIRILRRRA</sequence>
<reference evidence="11" key="1">
    <citation type="journal article" date="2019" name="Int. J. Syst. Evol. Microbiol.">
        <title>The Global Catalogue of Microorganisms (GCM) 10K type strain sequencing project: providing services to taxonomists for standard genome sequencing and annotation.</title>
        <authorList>
            <consortium name="The Broad Institute Genomics Platform"/>
            <consortium name="The Broad Institute Genome Sequencing Center for Infectious Disease"/>
            <person name="Wu L."/>
            <person name="Ma J."/>
        </authorList>
    </citation>
    <scope>NUCLEOTIDE SEQUENCE [LARGE SCALE GENOMIC DNA]</scope>
    <source>
        <strain evidence="11">JCM 17933</strain>
    </source>
</reference>
<keyword evidence="4 7" id="KW-0812">Transmembrane</keyword>
<dbReference type="Proteomes" id="UP001500503">
    <property type="component" value="Unassembled WGS sequence"/>
</dbReference>
<evidence type="ECO:0000313" key="10">
    <source>
        <dbReference type="EMBL" id="GAA4484294.1"/>
    </source>
</evidence>
<evidence type="ECO:0000256" key="6">
    <source>
        <dbReference type="ARBA" id="ARBA00023136"/>
    </source>
</evidence>
<keyword evidence="6 7" id="KW-0472">Membrane</keyword>
<keyword evidence="11" id="KW-1185">Reference proteome</keyword>
<evidence type="ECO:0000313" key="11">
    <source>
        <dbReference type="Proteomes" id="UP001500503"/>
    </source>
</evidence>
<dbReference type="Gene3D" id="1.10.3720.10">
    <property type="entry name" value="MetI-like"/>
    <property type="match status" value="1"/>
</dbReference>
<feature type="region of interest" description="Disordered" evidence="8">
    <location>
        <begin position="1"/>
        <end position="20"/>
    </location>
</feature>
<comment type="caution">
    <text evidence="10">The sequence shown here is derived from an EMBL/GenBank/DDBJ whole genome shotgun (WGS) entry which is preliminary data.</text>
</comment>
<feature type="transmembrane region" description="Helical" evidence="7">
    <location>
        <begin position="92"/>
        <end position="112"/>
    </location>
</feature>
<dbReference type="InterPro" id="IPR000515">
    <property type="entry name" value="MetI-like"/>
</dbReference>
<evidence type="ECO:0000259" key="9">
    <source>
        <dbReference type="PROSITE" id="PS50928"/>
    </source>
</evidence>
<evidence type="ECO:0000256" key="7">
    <source>
        <dbReference type="RuleBase" id="RU363032"/>
    </source>
</evidence>
<proteinExistence type="inferred from homology"/>
<feature type="domain" description="ABC transmembrane type-1" evidence="9">
    <location>
        <begin position="89"/>
        <end position="296"/>
    </location>
</feature>
<evidence type="ECO:0000256" key="5">
    <source>
        <dbReference type="ARBA" id="ARBA00022989"/>
    </source>
</evidence>